<keyword evidence="1" id="KW-1133">Transmembrane helix</keyword>
<feature type="transmembrane region" description="Helical" evidence="1">
    <location>
        <begin position="187"/>
        <end position="205"/>
    </location>
</feature>
<comment type="caution">
    <text evidence="2">The sequence shown here is derived from an EMBL/GenBank/DDBJ whole genome shotgun (WGS) entry which is preliminary data.</text>
</comment>
<feature type="transmembrane region" description="Helical" evidence="1">
    <location>
        <begin position="262"/>
        <end position="279"/>
    </location>
</feature>
<feature type="transmembrane region" description="Helical" evidence="1">
    <location>
        <begin position="50"/>
        <end position="69"/>
    </location>
</feature>
<feature type="non-terminal residue" evidence="2">
    <location>
        <position position="349"/>
    </location>
</feature>
<dbReference type="EMBL" id="LAZR01065841">
    <property type="protein sequence ID" value="KKK54739.1"/>
    <property type="molecule type" value="Genomic_DNA"/>
</dbReference>
<keyword evidence="1" id="KW-0812">Transmembrane</keyword>
<proteinExistence type="predicted"/>
<feature type="non-terminal residue" evidence="2">
    <location>
        <position position="1"/>
    </location>
</feature>
<feature type="transmembrane region" description="Helical" evidence="1">
    <location>
        <begin position="212"/>
        <end position="233"/>
    </location>
</feature>
<keyword evidence="1" id="KW-0472">Membrane</keyword>
<gene>
    <name evidence="2" type="ORF">LCGC14_3081670</name>
</gene>
<feature type="transmembrane region" description="Helical" evidence="1">
    <location>
        <begin position="285"/>
        <end position="306"/>
    </location>
</feature>
<feature type="transmembrane region" description="Helical" evidence="1">
    <location>
        <begin position="18"/>
        <end position="38"/>
    </location>
</feature>
<organism evidence="2">
    <name type="scientific">marine sediment metagenome</name>
    <dbReference type="NCBI Taxonomy" id="412755"/>
    <lineage>
        <taxon>unclassified sequences</taxon>
        <taxon>metagenomes</taxon>
        <taxon>ecological metagenomes</taxon>
    </lineage>
</organism>
<protein>
    <submittedName>
        <fullName evidence="2">Uncharacterized protein</fullName>
    </submittedName>
</protein>
<feature type="transmembrane region" description="Helical" evidence="1">
    <location>
        <begin position="313"/>
        <end position="331"/>
    </location>
</feature>
<name>A0A0F8YKP0_9ZZZZ</name>
<feature type="transmembrane region" description="Helical" evidence="1">
    <location>
        <begin position="148"/>
        <end position="167"/>
    </location>
</feature>
<evidence type="ECO:0000313" key="2">
    <source>
        <dbReference type="EMBL" id="KKK54739.1"/>
    </source>
</evidence>
<evidence type="ECO:0000256" key="1">
    <source>
        <dbReference type="SAM" id="Phobius"/>
    </source>
</evidence>
<feature type="transmembrane region" description="Helical" evidence="1">
    <location>
        <begin position="89"/>
        <end position="111"/>
    </location>
</feature>
<dbReference type="AlphaFoldDB" id="A0A0F8YKP0"/>
<feature type="transmembrane region" description="Helical" evidence="1">
    <location>
        <begin position="239"/>
        <end position="255"/>
    </location>
</feature>
<reference evidence="2" key="1">
    <citation type="journal article" date="2015" name="Nature">
        <title>Complex archaea that bridge the gap between prokaryotes and eukaryotes.</title>
        <authorList>
            <person name="Spang A."/>
            <person name="Saw J.H."/>
            <person name="Jorgensen S.L."/>
            <person name="Zaremba-Niedzwiedzka K."/>
            <person name="Martijn J."/>
            <person name="Lind A.E."/>
            <person name="van Eijk R."/>
            <person name="Schleper C."/>
            <person name="Guy L."/>
            <person name="Ettema T.J."/>
        </authorList>
    </citation>
    <scope>NUCLEOTIDE SEQUENCE</scope>
</reference>
<sequence length="349" mass="37788">SEGLLWGMPLSLPALFRLPYYLILALFFLYPLGLSSYLDVPYHPTLHWGLFGFSSLAGLTFLTLLPAVWRGRAYVRRRRPPWPWPLYPWSLFAVLGFAVGMRAYCMCMSFHPEKNPATVFGPYFLIPFLLAANVLLMEIALAARSRVVSRLALTIPFGLLALAVTGPDMLTDDLGFLMRFHDTLGASPWYLTVIAVVVFCAVATLRSAPSAIEALTAALALLALSTPKTVGIYTLAGPHWVPILLIGLLQLVPAVRRRSSWCCLFAASCFAGAVALRFPGTALTAHGGLILAHLLLGAMLVIGATFRDGFARFLQQLGAAAILAAGVHATFGSPQHLGDLPPVLLSIYP</sequence>
<feature type="transmembrane region" description="Helical" evidence="1">
    <location>
        <begin position="123"/>
        <end position="141"/>
    </location>
</feature>
<accession>A0A0F8YKP0</accession>